<reference evidence="6" key="1">
    <citation type="submission" date="2016-04" db="EMBL/GenBank/DDBJ databases">
        <authorList>
            <person name="Nguyen H.D."/>
            <person name="Kesanakurti P."/>
            <person name="Cullis J."/>
            <person name="Levesque C.A."/>
            <person name="Hambleton S."/>
        </authorList>
    </citation>
    <scope>NUCLEOTIDE SEQUENCE</scope>
    <source>
        <strain evidence="6">DAOMC 238032</strain>
    </source>
</reference>
<keyword evidence="8" id="KW-1185">Reference proteome</keyword>
<evidence type="ECO:0000256" key="2">
    <source>
        <dbReference type="ARBA" id="ARBA00022630"/>
    </source>
</evidence>
<evidence type="ECO:0000313" key="8">
    <source>
        <dbReference type="Proteomes" id="UP000836402"/>
    </source>
</evidence>
<dbReference type="Proteomes" id="UP000077671">
    <property type="component" value="Unassembled WGS sequence"/>
</dbReference>
<reference evidence="6" key="2">
    <citation type="journal article" date="2019" name="IMA Fungus">
        <title>Genome sequencing and comparison of five Tilletia species to identify candidate genes for the detection of regulated species infecting wheat.</title>
        <authorList>
            <person name="Nguyen H.D.T."/>
            <person name="Sultana T."/>
            <person name="Kesanakurti P."/>
            <person name="Hambleton S."/>
        </authorList>
    </citation>
    <scope>NUCLEOTIDE SEQUENCE</scope>
    <source>
        <strain evidence="6">DAOMC 238032</strain>
    </source>
</reference>
<gene>
    <name evidence="6" type="ORF">A4X03_0g2653</name>
    <name evidence="5" type="ORF">JKIAZH3_G5869</name>
</gene>
<dbReference type="EMBL" id="CAJHJG010002685">
    <property type="protein sequence ID" value="CAD6922178.1"/>
    <property type="molecule type" value="Genomic_DNA"/>
</dbReference>
<dbReference type="Pfam" id="PF13450">
    <property type="entry name" value="NAD_binding_8"/>
    <property type="match status" value="1"/>
</dbReference>
<sequence length="603" mass="67413">MPALKAEPKYVHTIIIGCGVSGIATAALLKRKLGLEDVHIFERYSGAGGVWFINRYPGASCDVPVSLYSYSFAQRRNWAKAWPGRDVIQKYYESVWREYGLPAKTSFKTEVVAAKFDASTNLWHVWTRPASQPAHDVRKDSSPEAVDFHDLDSSYEHWVCKALVNAVGGLSEPNKCEVPGAENFKGPIFHSARWDTSVDMADKRVVLLGNGCSGAQIVESLTPNVKHLTQLGRSKHWYLPVHVDLDAAPLRFLRWLVPGLIRTIIFFVLESHFRAFRKVKGKTARNRTALDSAAHIRKTAPEKYHEILIPDQKTLEVGCKRRIIDQGYLKALNQPNMELRASGAKEIREHSVILDNGDEIPADVVVLATGFSIRESGGVMKIIGRDGRRDINTYLAEEYKEPSTYRGTMITGFPNMFMVMTGFNVGTGHSSIVYTAECQIDWMLRTSRDLFNERSRPSSAELVFGGEAERAGTNAVGGGGRKRFPTVEPKREAQVKEMLWFQEKMQDLVFSGACGAWYVDASSGAVAAMYPGSQVDFWRRARFPLHDDLIYRDFPEDSSSVHKPSRTWSEWIGATLKLGEVGEPKTQVGRKMVGGKIVRPGPE</sequence>
<evidence type="ECO:0008006" key="9">
    <source>
        <dbReference type="Google" id="ProtNLM"/>
    </source>
</evidence>
<dbReference type="Gene3D" id="3.50.50.60">
    <property type="entry name" value="FAD/NAD(P)-binding domain"/>
    <property type="match status" value="3"/>
</dbReference>
<organism evidence="6 7">
    <name type="scientific">Tilletia caries</name>
    <name type="common">wheat bunt fungus</name>
    <dbReference type="NCBI Taxonomy" id="13290"/>
    <lineage>
        <taxon>Eukaryota</taxon>
        <taxon>Fungi</taxon>
        <taxon>Dikarya</taxon>
        <taxon>Basidiomycota</taxon>
        <taxon>Ustilaginomycotina</taxon>
        <taxon>Exobasidiomycetes</taxon>
        <taxon>Tilletiales</taxon>
        <taxon>Tilletiaceae</taxon>
        <taxon>Tilletia</taxon>
    </lineage>
</organism>
<dbReference type="InterPro" id="IPR020946">
    <property type="entry name" value="Flavin_mOase-like"/>
</dbReference>
<protein>
    <recommendedName>
        <fullName evidence="9">FAD/NAD(P)-binding domain-containing protein</fullName>
    </recommendedName>
</protein>
<name>A0A177VG15_9BASI</name>
<dbReference type="PANTHER" id="PTHR42877:SF5">
    <property type="entry name" value="L-ORNITHINE N(5)-MONOOXYGENASE-RELATED"/>
    <property type="match status" value="1"/>
</dbReference>
<dbReference type="Pfam" id="PF00743">
    <property type="entry name" value="FMO-like"/>
    <property type="match status" value="1"/>
</dbReference>
<dbReference type="GO" id="GO:0050661">
    <property type="term" value="F:NADP binding"/>
    <property type="evidence" value="ECO:0007669"/>
    <property type="project" value="InterPro"/>
</dbReference>
<reference evidence="5" key="3">
    <citation type="submission" date="2020-10" db="EMBL/GenBank/DDBJ databases">
        <authorList>
            <person name="Sedaghatjoo S."/>
        </authorList>
    </citation>
    <scope>NUCLEOTIDE SEQUENCE</scope>
    <source>
        <strain evidence="5">AZH3</strain>
    </source>
</reference>
<dbReference type="GO" id="GO:0004499">
    <property type="term" value="F:N,N-dimethylaniline monooxygenase activity"/>
    <property type="evidence" value="ECO:0007669"/>
    <property type="project" value="InterPro"/>
</dbReference>
<dbReference type="InterPro" id="IPR036188">
    <property type="entry name" value="FAD/NAD-bd_sf"/>
</dbReference>
<comment type="similarity">
    <text evidence="1">Belongs to the FAD-binding monooxygenase family.</text>
</comment>
<dbReference type="SUPFAM" id="SSF51905">
    <property type="entry name" value="FAD/NAD(P)-binding domain"/>
    <property type="match status" value="1"/>
</dbReference>
<accession>A0A177VG15</accession>
<dbReference type="AlphaFoldDB" id="A0A177VG15"/>
<evidence type="ECO:0000313" key="6">
    <source>
        <dbReference type="EMBL" id="KAE8262180.1"/>
    </source>
</evidence>
<keyword evidence="4" id="KW-0560">Oxidoreductase</keyword>
<keyword evidence="3" id="KW-0274">FAD</keyword>
<keyword evidence="2" id="KW-0285">Flavoprotein</keyword>
<evidence type="ECO:0000256" key="1">
    <source>
        <dbReference type="ARBA" id="ARBA00010139"/>
    </source>
</evidence>
<dbReference type="GO" id="GO:0050660">
    <property type="term" value="F:flavin adenine dinucleotide binding"/>
    <property type="evidence" value="ECO:0007669"/>
    <property type="project" value="InterPro"/>
</dbReference>
<proteinExistence type="inferred from homology"/>
<dbReference type="InterPro" id="IPR051209">
    <property type="entry name" value="FAD-bind_Monooxygenase_sf"/>
</dbReference>
<evidence type="ECO:0000313" key="7">
    <source>
        <dbReference type="Proteomes" id="UP000077671"/>
    </source>
</evidence>
<comment type="caution">
    <text evidence="6">The sequence shown here is derived from an EMBL/GenBank/DDBJ whole genome shotgun (WGS) entry which is preliminary data.</text>
</comment>
<dbReference type="EMBL" id="LWDD02000268">
    <property type="protein sequence ID" value="KAE8262180.1"/>
    <property type="molecule type" value="Genomic_DNA"/>
</dbReference>
<evidence type="ECO:0000256" key="4">
    <source>
        <dbReference type="ARBA" id="ARBA00023002"/>
    </source>
</evidence>
<evidence type="ECO:0000313" key="5">
    <source>
        <dbReference type="EMBL" id="CAD6922178.1"/>
    </source>
</evidence>
<evidence type="ECO:0000256" key="3">
    <source>
        <dbReference type="ARBA" id="ARBA00022827"/>
    </source>
</evidence>
<dbReference type="PANTHER" id="PTHR42877">
    <property type="entry name" value="L-ORNITHINE N(5)-MONOOXYGENASE-RELATED"/>
    <property type="match status" value="1"/>
</dbReference>
<dbReference type="Proteomes" id="UP000836402">
    <property type="component" value="Unassembled WGS sequence"/>
</dbReference>